<feature type="signal peptide" evidence="2">
    <location>
        <begin position="1"/>
        <end position="27"/>
    </location>
</feature>
<evidence type="ECO:0000313" key="4">
    <source>
        <dbReference type="Proteomes" id="UP001430356"/>
    </source>
</evidence>
<evidence type="ECO:0000256" key="1">
    <source>
        <dbReference type="SAM" id="MobiDB-lite"/>
    </source>
</evidence>
<keyword evidence="2" id="KW-0732">Signal</keyword>
<protein>
    <submittedName>
        <fullName evidence="3">Uncharacterized protein</fullName>
    </submittedName>
</protein>
<accession>A0AAW0F0V7</accession>
<comment type="caution">
    <text evidence="3">The sequence shown here is derived from an EMBL/GenBank/DDBJ whole genome shotgun (WGS) entry which is preliminary data.</text>
</comment>
<organism evidence="3 4">
    <name type="scientific">Novymonas esmeraldas</name>
    <dbReference type="NCBI Taxonomy" id="1808958"/>
    <lineage>
        <taxon>Eukaryota</taxon>
        <taxon>Discoba</taxon>
        <taxon>Euglenozoa</taxon>
        <taxon>Kinetoplastea</taxon>
        <taxon>Metakinetoplastina</taxon>
        <taxon>Trypanosomatida</taxon>
        <taxon>Trypanosomatidae</taxon>
        <taxon>Novymonas</taxon>
    </lineage>
</organism>
<gene>
    <name evidence="3" type="ORF">NESM_000917700</name>
</gene>
<keyword evidence="4" id="KW-1185">Reference proteome</keyword>
<feature type="chain" id="PRO_5043575495" evidence="2">
    <location>
        <begin position="28"/>
        <end position="85"/>
    </location>
</feature>
<evidence type="ECO:0000313" key="3">
    <source>
        <dbReference type="EMBL" id="KAK7199432.1"/>
    </source>
</evidence>
<proteinExistence type="predicted"/>
<name>A0AAW0F0V7_9TRYP</name>
<feature type="region of interest" description="Disordered" evidence="1">
    <location>
        <begin position="37"/>
        <end position="57"/>
    </location>
</feature>
<dbReference type="Proteomes" id="UP001430356">
    <property type="component" value="Unassembled WGS sequence"/>
</dbReference>
<dbReference type="AlphaFoldDB" id="A0AAW0F0V7"/>
<reference evidence="3 4" key="1">
    <citation type="journal article" date="2021" name="MBio">
        <title>A New Model Trypanosomatid, Novymonas esmeraldas: Genomic Perception of Its 'Candidatus Pandoraea novymonadis' Endosymbiont.</title>
        <authorList>
            <person name="Zakharova A."/>
            <person name="Saura A."/>
            <person name="Butenko A."/>
            <person name="Podesvova L."/>
            <person name="Warmusova S."/>
            <person name="Kostygov A.Y."/>
            <person name="Nenarokova A."/>
            <person name="Lukes J."/>
            <person name="Opperdoes F.R."/>
            <person name="Yurchenko V."/>
        </authorList>
    </citation>
    <scope>NUCLEOTIDE SEQUENCE [LARGE SCALE GENOMIC DNA]</scope>
    <source>
        <strain evidence="3 4">E262AT.01</strain>
    </source>
</reference>
<dbReference type="EMBL" id="JAECZO010000371">
    <property type="protein sequence ID" value="KAK7199432.1"/>
    <property type="molecule type" value="Genomic_DNA"/>
</dbReference>
<evidence type="ECO:0000256" key="2">
    <source>
        <dbReference type="SAM" id="SignalP"/>
    </source>
</evidence>
<feature type="region of interest" description="Disordered" evidence="1">
    <location>
        <begin position="66"/>
        <end position="85"/>
    </location>
</feature>
<sequence length="85" mass="9468">MLGITPDSWLSFRYMYCMALMLLHVAGMEPERVLKLTSSVSSRRIAPHAPGSPLDRRLRETFRDVSCDSPAHSAGSAPERSLPPR</sequence>